<gene>
    <name evidence="4" type="ORF">FBF83_15650</name>
</gene>
<dbReference type="Pfam" id="PF20446">
    <property type="entry name" value="ABC_N"/>
    <property type="match status" value="1"/>
</dbReference>
<name>A0A4U1MDD8_9BACL</name>
<dbReference type="AlphaFoldDB" id="A0A4U1MDD8"/>
<dbReference type="Proteomes" id="UP000310541">
    <property type="component" value="Unassembled WGS sequence"/>
</dbReference>
<evidence type="ECO:0000259" key="1">
    <source>
        <dbReference type="Pfam" id="PF09818"/>
    </source>
</evidence>
<feature type="domain" description="ATPase of the ABC class C-terminal" evidence="1">
    <location>
        <begin position="165"/>
        <end position="448"/>
    </location>
</feature>
<dbReference type="Pfam" id="PF21117">
    <property type="entry name" value="MRB1590_C"/>
    <property type="match status" value="1"/>
</dbReference>
<dbReference type="Pfam" id="PF09818">
    <property type="entry name" value="ABC_ATPase"/>
    <property type="match status" value="1"/>
</dbReference>
<evidence type="ECO:0000259" key="3">
    <source>
        <dbReference type="Pfam" id="PF21117"/>
    </source>
</evidence>
<dbReference type="SUPFAM" id="SSF52540">
    <property type="entry name" value="P-loop containing nucleoside triphosphate hydrolases"/>
    <property type="match status" value="1"/>
</dbReference>
<protein>
    <submittedName>
        <fullName evidence="4">ATPase</fullName>
    </submittedName>
</protein>
<evidence type="ECO:0000259" key="2">
    <source>
        <dbReference type="Pfam" id="PF20446"/>
    </source>
</evidence>
<evidence type="ECO:0000313" key="4">
    <source>
        <dbReference type="EMBL" id="TKD68641.1"/>
    </source>
</evidence>
<sequence>MKELKSKLDKIDGKGYKAYKDIRGSYSFPDYTLSIDYVQGDPFASPSRIRVIIPRHKTIIDSECDITTVRRIRSEDEIARKVASAIQKQQGRTKGTGKSGLISIDGPGQKVIERSAVTITEDKVTICLSIGLPAQGRRVLGKQAQQMLFHQLQETVSNSVFSLNKEKVTKALYLADQQHAIRKHLVDNGYISFIANGAVLPRESGISDRPMGNHAVAFQSPKQMEVSLTLPHRKEPLKGLAIKEGITLIVGGGYHGKSTLLRAMEHGVYDHIAGDGREYVISNENAMKIRSEDGRKVTGVDISPFIQNLPYGKDTSSFTSENASGSTSQAANIIEAIESGSKTLFIDEDTSATNFMIRDFRMQQLVAKEKEPITPFIDRVKQLFTDQGISTVLVMGGSGDYFDVADNVILMENYLPYDVTEEAKRISHENSYTRNQEGGERFGEMRRRIPAKASLNSQKGKKSKVSAKGLHHILYGNTDLSLHQVEQIVDPSQTRLATDVLHYLERNDLLGEYTIPKLLDFIEDRMNKEGIGAFSLFQNQHPGDVARIRRSDMAAVLNRLRTLIIT</sequence>
<dbReference type="InterPro" id="IPR027417">
    <property type="entry name" value="P-loop_NTPase"/>
</dbReference>
<organism evidence="4 5">
    <name type="scientific">Guptibacillus hwajinpoensis</name>
    <dbReference type="NCBI Taxonomy" id="208199"/>
    <lineage>
        <taxon>Bacteria</taxon>
        <taxon>Bacillati</taxon>
        <taxon>Bacillota</taxon>
        <taxon>Bacilli</taxon>
        <taxon>Bacillales</taxon>
        <taxon>Guptibacillaceae</taxon>
        <taxon>Guptibacillus</taxon>
    </lineage>
</organism>
<dbReference type="EMBL" id="SWFM01000005">
    <property type="protein sequence ID" value="TKD68641.1"/>
    <property type="molecule type" value="Genomic_DNA"/>
</dbReference>
<dbReference type="RefSeq" id="WP_136948088.1">
    <property type="nucleotide sequence ID" value="NZ_SWFM01000005.1"/>
</dbReference>
<feature type="domain" description="ATPase of the ABC class N-terminal" evidence="2">
    <location>
        <begin position="1"/>
        <end position="161"/>
    </location>
</feature>
<dbReference type="PANTHER" id="PTHR38149">
    <property type="entry name" value="ATPASE"/>
    <property type="match status" value="1"/>
</dbReference>
<proteinExistence type="predicted"/>
<accession>A0A4U1MDD8</accession>
<dbReference type="InterPro" id="IPR019195">
    <property type="entry name" value="ABC_ATPase_put"/>
</dbReference>
<reference evidence="4 5" key="1">
    <citation type="submission" date="2019-04" db="EMBL/GenBank/DDBJ databases">
        <title>Genome sequence of Bacillus hwajinpoensis strain Y2.</title>
        <authorList>
            <person name="Fair J.L."/>
            <person name="Maclea K.S."/>
        </authorList>
    </citation>
    <scope>NUCLEOTIDE SEQUENCE [LARGE SCALE GENOMIC DNA]</scope>
    <source>
        <strain evidence="4 5">Y2</strain>
    </source>
</reference>
<dbReference type="InterPro" id="IPR046834">
    <property type="entry name" value="ABC_ATPase_C"/>
</dbReference>
<evidence type="ECO:0000313" key="5">
    <source>
        <dbReference type="Proteomes" id="UP000310541"/>
    </source>
</evidence>
<dbReference type="InterPro" id="IPR049069">
    <property type="entry name" value="MRB1590-like_C"/>
</dbReference>
<dbReference type="PANTHER" id="PTHR38149:SF1">
    <property type="entry name" value="ATPASE"/>
    <property type="match status" value="1"/>
</dbReference>
<feature type="domain" description="MRB1590-like C-terminal" evidence="3">
    <location>
        <begin position="464"/>
        <end position="564"/>
    </location>
</feature>
<dbReference type="OrthoDB" id="9809999at2"/>
<dbReference type="InterPro" id="IPR046833">
    <property type="entry name" value="ABC_N"/>
</dbReference>
<comment type="caution">
    <text evidence="4">The sequence shown here is derived from an EMBL/GenBank/DDBJ whole genome shotgun (WGS) entry which is preliminary data.</text>
</comment>